<dbReference type="SUPFAM" id="SSF55124">
    <property type="entry name" value="Nitrite/Sulfite reductase N-terminal domain-like"/>
    <property type="match status" value="2"/>
</dbReference>
<evidence type="ECO:0000256" key="6">
    <source>
        <dbReference type="ARBA" id="ARBA00012353"/>
    </source>
</evidence>
<reference evidence="17 18" key="1">
    <citation type="submission" date="2016-01" db="EMBL/GenBank/DDBJ databases">
        <title>The new phylogeny of the genus Mycobacterium.</title>
        <authorList>
            <person name="Tarcisio F."/>
            <person name="Conor M."/>
            <person name="Antonella G."/>
            <person name="Elisabetta G."/>
            <person name="Giulia F.S."/>
            <person name="Sara T."/>
            <person name="Anna F."/>
            <person name="Clotilde B."/>
            <person name="Roberto B."/>
            <person name="Veronica D.S."/>
            <person name="Fabio R."/>
            <person name="Monica P."/>
            <person name="Olivier J."/>
            <person name="Enrico T."/>
            <person name="Nicola S."/>
        </authorList>
    </citation>
    <scope>NUCLEOTIDE SEQUENCE [LARGE SCALE GENOMIC DNA]</scope>
    <source>
        <strain evidence="17 18">DSM 43505</strain>
    </source>
</reference>
<feature type="domain" description="Nitrite/sulphite reductase 4Fe-4S" evidence="15">
    <location>
        <begin position="412"/>
        <end position="549"/>
    </location>
</feature>
<dbReference type="PRINTS" id="PR00397">
    <property type="entry name" value="SIROHAEM"/>
</dbReference>
<name>A0A1X1W264_MYCGS</name>
<accession>A0A1X1W264</accession>
<evidence type="ECO:0000256" key="9">
    <source>
        <dbReference type="ARBA" id="ARBA00022723"/>
    </source>
</evidence>
<evidence type="ECO:0000256" key="1">
    <source>
        <dbReference type="ARBA" id="ARBA00001929"/>
    </source>
</evidence>
<dbReference type="AlphaFoldDB" id="A0A1X1W264"/>
<dbReference type="GO" id="GO:0050311">
    <property type="term" value="F:sulfite reductase (ferredoxin) activity"/>
    <property type="evidence" value="ECO:0007669"/>
    <property type="project" value="UniProtKB-EC"/>
</dbReference>
<dbReference type="PROSITE" id="PS00365">
    <property type="entry name" value="NIR_SIR"/>
    <property type="match status" value="1"/>
</dbReference>
<dbReference type="EC" id="1.8.7.1" evidence="6"/>
<dbReference type="InterPro" id="IPR036136">
    <property type="entry name" value="Nit/Sulf_reduc_fer-like_dom_sf"/>
</dbReference>
<comment type="cofactor">
    <cofactor evidence="2">
        <name>[4Fe-4S] cluster</name>
        <dbReference type="ChEBI" id="CHEBI:49883"/>
    </cofactor>
</comment>
<evidence type="ECO:0000313" key="18">
    <source>
        <dbReference type="Proteomes" id="UP000193738"/>
    </source>
</evidence>
<dbReference type="SUPFAM" id="SSF56014">
    <property type="entry name" value="Nitrite and sulphite reductase 4Fe-4S domain-like"/>
    <property type="match status" value="2"/>
</dbReference>
<dbReference type="InterPro" id="IPR005117">
    <property type="entry name" value="NiRdtase/SiRdtase_haem-b_fer"/>
</dbReference>
<dbReference type="Gene3D" id="3.30.413.10">
    <property type="entry name" value="Sulfite Reductase Hemoprotein, domain 1"/>
    <property type="match status" value="2"/>
</dbReference>
<evidence type="ECO:0000256" key="7">
    <source>
        <dbReference type="ARBA" id="ARBA00022485"/>
    </source>
</evidence>
<dbReference type="InterPro" id="IPR006067">
    <property type="entry name" value="NO2/SO3_Rdtase_4Fe4S_dom"/>
</dbReference>
<keyword evidence="8" id="KW-0349">Heme</keyword>
<keyword evidence="12" id="KW-0408">Iron</keyword>
<keyword evidence="7" id="KW-0004">4Fe-4S</keyword>
<dbReference type="EMBL" id="LQOX01000004">
    <property type="protein sequence ID" value="ORV80412.1"/>
    <property type="molecule type" value="Genomic_DNA"/>
</dbReference>
<evidence type="ECO:0000256" key="10">
    <source>
        <dbReference type="ARBA" id="ARBA00022784"/>
    </source>
</evidence>
<comment type="caution">
    <text evidence="17">The sequence shown here is derived from an EMBL/GenBank/DDBJ whole genome shotgun (WGS) entry which is preliminary data.</text>
</comment>
<evidence type="ECO:0000256" key="4">
    <source>
        <dbReference type="ARBA" id="ARBA00010429"/>
    </source>
</evidence>
<dbReference type="GO" id="GO:0020037">
    <property type="term" value="F:heme binding"/>
    <property type="evidence" value="ECO:0007669"/>
    <property type="project" value="InterPro"/>
</dbReference>
<evidence type="ECO:0000256" key="3">
    <source>
        <dbReference type="ARBA" id="ARBA00003247"/>
    </source>
</evidence>
<evidence type="ECO:0000256" key="11">
    <source>
        <dbReference type="ARBA" id="ARBA00023002"/>
    </source>
</evidence>
<dbReference type="Pfam" id="PF03460">
    <property type="entry name" value="NIR_SIR_ferr"/>
    <property type="match status" value="2"/>
</dbReference>
<dbReference type="Pfam" id="PF01077">
    <property type="entry name" value="NIR_SIR"/>
    <property type="match status" value="2"/>
</dbReference>
<evidence type="ECO:0000256" key="14">
    <source>
        <dbReference type="ARBA" id="ARBA00049518"/>
    </source>
</evidence>
<evidence type="ECO:0000256" key="12">
    <source>
        <dbReference type="ARBA" id="ARBA00023004"/>
    </source>
</evidence>
<keyword evidence="13" id="KW-0411">Iron-sulfur</keyword>
<dbReference type="PANTHER" id="PTHR32439:SF0">
    <property type="entry name" value="FERREDOXIN--NITRITE REDUCTASE, CHLOROPLASTIC"/>
    <property type="match status" value="1"/>
</dbReference>
<dbReference type="FunFam" id="3.30.413.10:FF:000013">
    <property type="entry name" value="Sulfite reductase [ferredoxin]"/>
    <property type="match status" value="1"/>
</dbReference>
<dbReference type="GO" id="GO:0051539">
    <property type="term" value="F:4 iron, 4 sulfur cluster binding"/>
    <property type="evidence" value="ECO:0007669"/>
    <property type="project" value="UniProtKB-KW"/>
</dbReference>
<dbReference type="STRING" id="1777.AWC07_21310"/>
<comment type="subunit">
    <text evidence="5">Monomer.</text>
</comment>
<comment type="similarity">
    <text evidence="4">Belongs to the nitrite and sulfite reductase 4Fe-4S domain family.</text>
</comment>
<keyword evidence="11" id="KW-0560">Oxidoreductase</keyword>
<gene>
    <name evidence="17" type="ORF">AWC07_21310</name>
</gene>
<dbReference type="InterPro" id="IPR045854">
    <property type="entry name" value="NO2/SO3_Rdtase_4Fe4S_sf"/>
</dbReference>
<proteinExistence type="inferred from homology"/>
<dbReference type="RefSeq" id="WP_036416446.1">
    <property type="nucleotide sequence ID" value="NZ_LQOX01000004.1"/>
</dbReference>
<organism evidence="17 18">
    <name type="scientific">Mycobacterium gastri</name>
    <dbReference type="NCBI Taxonomy" id="1777"/>
    <lineage>
        <taxon>Bacteria</taxon>
        <taxon>Bacillati</taxon>
        <taxon>Actinomycetota</taxon>
        <taxon>Actinomycetes</taxon>
        <taxon>Mycobacteriales</taxon>
        <taxon>Mycobacteriaceae</taxon>
        <taxon>Mycobacterium</taxon>
    </lineage>
</organism>
<keyword evidence="10" id="KW-0883">Thioether bond</keyword>
<sequence>MTTARPVKPRNEGQWALGNREPLNANEELKKAGNPLDVRQRIENTYAQGGFDSIDKGDLRGRFRWWGLYTQREQGYDGSWTGDENIEKLEAKYFMMRVRCDGGALSAAALRTLGQISTQFARDTADISDRENLQYHWIEVENVPEIWRRLEAVGLQTAEACGDCPRVILGSPLAGESLDEVLDPTWAINEIVRRYIGKPDFADLPRKYKTAISGLQDVAHEINDVAFIGVNHPEHGPGLDLWVGGGLSTNPMLAQRVGAWVPLEEVPEVWAAVTSVFRDYGYRRLRSKARLKFLIKDWGIEKFRQVLETEYLQRPLVDGPAPEPIKHPIDHVGVQRLKNSRNAIGVAPIAGRVSGTILSAVAELAERAGSDRIRFTPYQKLVILDIPDALLDATVAGLEALGLQSTPSRWRRNLMACSGIEFCKLSFAETRVRAQSLAPELERRLEDINSALDVPITVNVNGCPNSCARIQVADIGFKGQMVDDGQGGSVEGFQVHLGGSLGLDSGFGRKLRQHKVTSDELGDYIERVVRNFIKHRADGERFAQWAMRAEEDDLR</sequence>
<dbReference type="GO" id="GO:0046872">
    <property type="term" value="F:metal ion binding"/>
    <property type="evidence" value="ECO:0007669"/>
    <property type="project" value="UniProtKB-KW"/>
</dbReference>
<feature type="domain" description="Nitrite/sulphite reductase 4Fe-4S" evidence="15">
    <location>
        <begin position="161"/>
        <end position="314"/>
    </location>
</feature>
<comment type="cofactor">
    <cofactor evidence="1">
        <name>siroheme</name>
        <dbReference type="ChEBI" id="CHEBI:60052"/>
    </cofactor>
</comment>
<dbReference type="PANTHER" id="PTHR32439">
    <property type="entry name" value="FERREDOXIN--NITRITE REDUCTASE, CHLOROPLASTIC"/>
    <property type="match status" value="1"/>
</dbReference>
<evidence type="ECO:0000256" key="5">
    <source>
        <dbReference type="ARBA" id="ARBA00011245"/>
    </source>
</evidence>
<dbReference type="Proteomes" id="UP000193738">
    <property type="component" value="Unassembled WGS sequence"/>
</dbReference>
<dbReference type="InterPro" id="IPR006066">
    <property type="entry name" value="NO2/SO3_Rdtase_FeS/sirohaem_BS"/>
</dbReference>
<evidence type="ECO:0000256" key="2">
    <source>
        <dbReference type="ARBA" id="ARBA00001966"/>
    </source>
</evidence>
<protein>
    <recommendedName>
        <fullName evidence="6">assimilatory sulfite reductase (ferredoxin)</fullName>
        <ecNumber evidence="6">1.8.7.1</ecNumber>
    </recommendedName>
</protein>
<comment type="catalytic activity">
    <reaction evidence="14">
        <text>hydrogen sulfide + 6 oxidized [2Fe-2S]-[ferredoxin] + 3 H2O = sulfite + 6 reduced [2Fe-2S]-[ferredoxin] + 7 H(+)</text>
        <dbReference type="Rhea" id="RHEA:23132"/>
        <dbReference type="Rhea" id="RHEA-COMP:10000"/>
        <dbReference type="Rhea" id="RHEA-COMP:10001"/>
        <dbReference type="ChEBI" id="CHEBI:15377"/>
        <dbReference type="ChEBI" id="CHEBI:15378"/>
        <dbReference type="ChEBI" id="CHEBI:17359"/>
        <dbReference type="ChEBI" id="CHEBI:29919"/>
        <dbReference type="ChEBI" id="CHEBI:33737"/>
        <dbReference type="ChEBI" id="CHEBI:33738"/>
        <dbReference type="EC" id="1.8.7.1"/>
    </reaction>
</comment>
<evidence type="ECO:0000256" key="8">
    <source>
        <dbReference type="ARBA" id="ARBA00022617"/>
    </source>
</evidence>
<keyword evidence="18" id="KW-1185">Reference proteome</keyword>
<keyword evidence="9" id="KW-0479">Metal-binding</keyword>
<evidence type="ECO:0000256" key="13">
    <source>
        <dbReference type="ARBA" id="ARBA00023014"/>
    </source>
</evidence>
<feature type="domain" description="Nitrite/Sulfite reductase ferredoxin-like" evidence="16">
    <location>
        <begin position="91"/>
        <end position="153"/>
    </location>
</feature>
<dbReference type="Gene3D" id="3.90.480.20">
    <property type="match status" value="1"/>
</dbReference>
<dbReference type="InterPro" id="IPR051329">
    <property type="entry name" value="NIR_SIR_4Fe-4S"/>
</dbReference>
<dbReference type="FunFam" id="3.30.413.10:FF:000009">
    <property type="entry name" value="Sulfite reductase [ferredoxin]"/>
    <property type="match status" value="1"/>
</dbReference>
<feature type="domain" description="Nitrite/Sulfite reductase ferredoxin-like" evidence="16">
    <location>
        <begin position="342"/>
        <end position="400"/>
    </location>
</feature>
<evidence type="ECO:0000259" key="16">
    <source>
        <dbReference type="Pfam" id="PF03460"/>
    </source>
</evidence>
<evidence type="ECO:0000313" key="17">
    <source>
        <dbReference type="EMBL" id="ORV80412.1"/>
    </source>
</evidence>
<evidence type="ECO:0000259" key="15">
    <source>
        <dbReference type="Pfam" id="PF01077"/>
    </source>
</evidence>
<comment type="function">
    <text evidence="3">Catalyzes the reduction of sulfite to sulfide, a step in the biosynthesis of sulfur-containing amino acids and cofactors.</text>
</comment>